<evidence type="ECO:0000256" key="1">
    <source>
        <dbReference type="ARBA" id="ARBA00001663"/>
    </source>
</evidence>
<dbReference type="Gene3D" id="3.80.10.10">
    <property type="entry name" value="Ribonuclease Inhibitor"/>
    <property type="match status" value="1"/>
</dbReference>
<evidence type="ECO:0000256" key="10">
    <source>
        <dbReference type="ARBA" id="ARBA00022723"/>
    </source>
</evidence>
<feature type="compositionally biased region" description="Low complexity" evidence="23">
    <location>
        <begin position="42"/>
        <end position="61"/>
    </location>
</feature>
<dbReference type="PANTHER" id="PTHR12121:SF100">
    <property type="entry name" value="POLY(A)-SPECIFIC RIBONUCLEASE"/>
    <property type="match status" value="1"/>
</dbReference>
<feature type="region of interest" description="Disordered" evidence="23">
    <location>
        <begin position="39"/>
        <end position="173"/>
    </location>
</feature>
<keyword evidence="16" id="KW-0805">Transcription regulation</keyword>
<evidence type="ECO:0000256" key="20">
    <source>
        <dbReference type="ARBA" id="ARBA00030493"/>
    </source>
</evidence>
<accession>A0A0C3QQB9</accession>
<evidence type="ECO:0000256" key="21">
    <source>
        <dbReference type="ARBA" id="ARBA00031469"/>
    </source>
</evidence>
<evidence type="ECO:0000256" key="19">
    <source>
        <dbReference type="ARBA" id="ARBA00023475"/>
    </source>
</evidence>
<name>A0A0C3QQB9_9AGAM</name>
<evidence type="ECO:0000256" key="7">
    <source>
        <dbReference type="ARBA" id="ARBA00022490"/>
    </source>
</evidence>
<dbReference type="InterPro" id="IPR036691">
    <property type="entry name" value="Endo/exonu/phosph_ase_sf"/>
</dbReference>
<dbReference type="Gene3D" id="3.60.10.10">
    <property type="entry name" value="Endonuclease/exonuclease/phosphatase"/>
    <property type="match status" value="1"/>
</dbReference>
<dbReference type="GO" id="GO:0004535">
    <property type="term" value="F:poly(A)-specific ribonuclease activity"/>
    <property type="evidence" value="ECO:0007669"/>
    <property type="project" value="UniProtKB-EC"/>
</dbReference>
<keyword evidence="14" id="KW-0460">Magnesium</keyword>
<evidence type="ECO:0000256" key="14">
    <source>
        <dbReference type="ARBA" id="ARBA00022842"/>
    </source>
</evidence>
<dbReference type="Pfam" id="PF03372">
    <property type="entry name" value="Exo_endo_phos"/>
    <property type="match status" value="1"/>
</dbReference>
<keyword evidence="18" id="KW-0539">Nucleus</keyword>
<keyword evidence="9" id="KW-0540">Nuclease</keyword>
<dbReference type="SUPFAM" id="SSF52058">
    <property type="entry name" value="L domain-like"/>
    <property type="match status" value="1"/>
</dbReference>
<dbReference type="Pfam" id="PF13855">
    <property type="entry name" value="LRR_8"/>
    <property type="match status" value="1"/>
</dbReference>
<evidence type="ECO:0000256" key="13">
    <source>
        <dbReference type="ARBA" id="ARBA00022839"/>
    </source>
</evidence>
<dbReference type="SUPFAM" id="SSF56219">
    <property type="entry name" value="DNase I-like"/>
    <property type="match status" value="1"/>
</dbReference>
<reference evidence="25 26" key="1">
    <citation type="submission" date="2014-04" db="EMBL/GenBank/DDBJ databases">
        <authorList>
            <consortium name="DOE Joint Genome Institute"/>
            <person name="Kuo A."/>
            <person name="Girlanda M."/>
            <person name="Perotto S."/>
            <person name="Kohler A."/>
            <person name="Nagy L.G."/>
            <person name="Floudas D."/>
            <person name="Copeland A."/>
            <person name="Barry K.W."/>
            <person name="Cichocki N."/>
            <person name="Veneault-Fourrey C."/>
            <person name="LaButti K."/>
            <person name="Lindquist E.A."/>
            <person name="Lipzen A."/>
            <person name="Lundell T."/>
            <person name="Morin E."/>
            <person name="Murat C."/>
            <person name="Sun H."/>
            <person name="Tunlid A."/>
            <person name="Henrissat B."/>
            <person name="Grigoriev I.V."/>
            <person name="Hibbett D.S."/>
            <person name="Martin F."/>
            <person name="Nordberg H.P."/>
            <person name="Cantor M.N."/>
            <person name="Hua S.X."/>
        </authorList>
    </citation>
    <scope>NUCLEOTIDE SEQUENCE [LARGE SCALE GENOMIC DNA]</scope>
    <source>
        <strain evidence="25 26">MUT 4182</strain>
    </source>
</reference>
<keyword evidence="15" id="KW-0694">RNA-binding</keyword>
<dbReference type="PANTHER" id="PTHR12121">
    <property type="entry name" value="CARBON CATABOLITE REPRESSOR PROTEIN 4"/>
    <property type="match status" value="1"/>
</dbReference>
<dbReference type="SMART" id="SM00369">
    <property type="entry name" value="LRR_TYP"/>
    <property type="match status" value="3"/>
</dbReference>
<evidence type="ECO:0000256" key="5">
    <source>
        <dbReference type="ARBA" id="ARBA00010774"/>
    </source>
</evidence>
<dbReference type="GO" id="GO:0003723">
    <property type="term" value="F:RNA binding"/>
    <property type="evidence" value="ECO:0007669"/>
    <property type="project" value="UniProtKB-KW"/>
</dbReference>
<dbReference type="GO" id="GO:0005634">
    <property type="term" value="C:nucleus"/>
    <property type="evidence" value="ECO:0007669"/>
    <property type="project" value="UniProtKB-SubCell"/>
</dbReference>
<feature type="region of interest" description="Disordered" evidence="23">
    <location>
        <begin position="1"/>
        <end position="25"/>
    </location>
</feature>
<dbReference type="EMBL" id="KN822969">
    <property type="protein sequence ID" value="KIO30676.1"/>
    <property type="molecule type" value="Genomic_DNA"/>
</dbReference>
<dbReference type="AlphaFoldDB" id="A0A0C3QQB9"/>
<dbReference type="STRING" id="1051891.A0A0C3QQB9"/>
<dbReference type="CDD" id="cd09097">
    <property type="entry name" value="Deadenylase_CCR4"/>
    <property type="match status" value="1"/>
</dbReference>
<feature type="compositionally biased region" description="Basic and acidic residues" evidence="23">
    <location>
        <begin position="123"/>
        <end position="134"/>
    </location>
</feature>
<evidence type="ECO:0000256" key="18">
    <source>
        <dbReference type="ARBA" id="ARBA00023242"/>
    </source>
</evidence>
<evidence type="ECO:0000256" key="11">
    <source>
        <dbReference type="ARBA" id="ARBA00022737"/>
    </source>
</evidence>
<keyword evidence="26" id="KW-1185">Reference proteome</keyword>
<dbReference type="GO" id="GO:0046872">
    <property type="term" value="F:metal ion binding"/>
    <property type="evidence" value="ECO:0007669"/>
    <property type="project" value="UniProtKB-KW"/>
</dbReference>
<keyword evidence="13" id="KW-0269">Exonuclease</keyword>
<dbReference type="OrthoDB" id="428734at2759"/>
<evidence type="ECO:0000256" key="8">
    <source>
        <dbReference type="ARBA" id="ARBA00022614"/>
    </source>
</evidence>
<feature type="compositionally biased region" description="Polar residues" evidence="23">
    <location>
        <begin position="62"/>
        <end position="76"/>
    </location>
</feature>
<feature type="compositionally biased region" description="Polar residues" evidence="23">
    <location>
        <begin position="95"/>
        <end position="122"/>
    </location>
</feature>
<evidence type="ECO:0000256" key="9">
    <source>
        <dbReference type="ARBA" id="ARBA00022722"/>
    </source>
</evidence>
<comment type="catalytic activity">
    <reaction evidence="1">
        <text>Exonucleolytic cleavage of poly(A) to 5'-AMP.</text>
        <dbReference type="EC" id="3.1.13.4"/>
    </reaction>
</comment>
<dbReference type="InterPro" id="IPR032675">
    <property type="entry name" value="LRR_dom_sf"/>
</dbReference>
<dbReference type="PROSITE" id="PS51450">
    <property type="entry name" value="LRR"/>
    <property type="match status" value="2"/>
</dbReference>
<evidence type="ECO:0000256" key="3">
    <source>
        <dbReference type="ARBA" id="ARBA00004123"/>
    </source>
</evidence>
<evidence type="ECO:0000256" key="23">
    <source>
        <dbReference type="SAM" id="MobiDB-lite"/>
    </source>
</evidence>
<keyword evidence="10" id="KW-0479">Metal-binding</keyword>
<proteinExistence type="inferred from homology"/>
<dbReference type="InterPro" id="IPR005135">
    <property type="entry name" value="Endo/exonuclease/phosphatase"/>
</dbReference>
<dbReference type="Proteomes" id="UP000054248">
    <property type="component" value="Unassembled WGS sequence"/>
</dbReference>
<evidence type="ECO:0000256" key="12">
    <source>
        <dbReference type="ARBA" id="ARBA00022801"/>
    </source>
</evidence>
<evidence type="ECO:0000256" key="2">
    <source>
        <dbReference type="ARBA" id="ARBA00001946"/>
    </source>
</evidence>
<dbReference type="HOGENOM" id="CLU_016428_4_0_1"/>
<keyword evidence="7" id="KW-0963">Cytoplasm</keyword>
<evidence type="ECO:0000256" key="6">
    <source>
        <dbReference type="ARBA" id="ARBA00012161"/>
    </source>
</evidence>
<dbReference type="EC" id="3.1.13.4" evidence="6"/>
<dbReference type="GO" id="GO:0005737">
    <property type="term" value="C:cytoplasm"/>
    <property type="evidence" value="ECO:0007669"/>
    <property type="project" value="UniProtKB-SubCell"/>
</dbReference>
<evidence type="ECO:0000256" key="15">
    <source>
        <dbReference type="ARBA" id="ARBA00022884"/>
    </source>
</evidence>
<evidence type="ECO:0000313" key="25">
    <source>
        <dbReference type="EMBL" id="KIO30676.1"/>
    </source>
</evidence>
<evidence type="ECO:0000256" key="22">
    <source>
        <dbReference type="ARBA" id="ARBA00033317"/>
    </source>
</evidence>
<comment type="cofactor">
    <cofactor evidence="2">
        <name>Mg(2+)</name>
        <dbReference type="ChEBI" id="CHEBI:18420"/>
    </cofactor>
</comment>
<keyword evidence="17" id="KW-0804">Transcription</keyword>
<sequence>MAIYFPVPVTPNGRHDGPGHHPQWTSPSAYNGLVTYQQSLGHPSYHSPSSHSQQPPHRPQSTAPQQPLTHHWQQQLIKYEASRGAAQPHHRARTSAFTLRNTTKSAIPITNPNAHRTQGSISDRTDASSDELPREGTPSGTGHPSSTVGPVTSSSPTIAPRPTSSRPKEESTWTTLDMGGMRLKNLSPSLFKLTYLTTLYINHNNLTSIPAAIAQLRNLIHLDLSSNQISSLPSELGMLTSLRELLLFDNMLETLPPQLGTLHQLVMIGLEGNPIHQDYRKTLQEHGTQALIASLRDSCPVPPPPPERLWKHVQPRYAPDLEPTSETFTLLCYNILCERYATSNMYGYTPSWALAWDYRKELILTEVANYEADFLCLQEVDAAQYEEYFMRLLEPQGYDGIFSPKSRARTMSESQRRHVDGCAIFFKKDKYALVERQTIEFNSATYHNRREDSRFSGISEDMYNRVFTKDNIAIIALMENRATGSRLIVINVHIHWDPEFRDVKLIQVAVMMEELEKIGKRFAALSPRLLDGQHGPTGAANGRANGTNGTNGVNGNHSASSTPEPTEPAQPVRKAPSYEDGSRIPTIICGDFNSIPQSGVYEFLVNGTLPPTHEDFMTHKYGKYTDDSSDKGGLRHNLSLKSAYNTALGNELPITNYTPSFKGVIDYIWYTNLSLGVEAVLGEVDQAYLDKVVGFPNAHFPSDHVCIISEFRVLKPKDKDPTVQGSTARPIQAFANGRNAQTRK</sequence>
<dbReference type="InterPro" id="IPR001611">
    <property type="entry name" value="Leu-rich_rpt"/>
</dbReference>
<keyword evidence="11" id="KW-0677">Repeat</keyword>
<evidence type="ECO:0000313" key="26">
    <source>
        <dbReference type="Proteomes" id="UP000054248"/>
    </source>
</evidence>
<dbReference type="InterPro" id="IPR050410">
    <property type="entry name" value="CCR4/nocturin_mRNA_transcr"/>
</dbReference>
<feature type="region of interest" description="Disordered" evidence="23">
    <location>
        <begin position="533"/>
        <end position="579"/>
    </location>
</feature>
<evidence type="ECO:0000256" key="16">
    <source>
        <dbReference type="ARBA" id="ARBA00023015"/>
    </source>
</evidence>
<keyword evidence="8" id="KW-0433">Leucine-rich repeat</keyword>
<feature type="region of interest" description="Disordered" evidence="23">
    <location>
        <begin position="719"/>
        <end position="744"/>
    </location>
</feature>
<keyword evidence="12" id="KW-0378">Hydrolase</keyword>
<feature type="compositionally biased region" description="Low complexity" evidence="23">
    <location>
        <begin position="537"/>
        <end position="556"/>
    </location>
</feature>
<protein>
    <recommendedName>
        <fullName evidence="19">CCR4-Not complex 3'-5'-exoribonuclease subunit Ccr4</fullName>
        <ecNumber evidence="6">3.1.13.4</ecNumber>
    </recommendedName>
    <alternativeName>
        <fullName evidence="20">Carbon catabolite repressor protein 4</fullName>
    </alternativeName>
    <alternativeName>
        <fullName evidence="21">Cytoplasmic deadenylase</fullName>
    </alternativeName>
    <alternativeName>
        <fullName evidence="22">Glucose-repressible alcohol dehydrogenase transcriptional effector</fullName>
    </alternativeName>
</protein>
<feature type="compositionally biased region" description="Low complexity" evidence="23">
    <location>
        <begin position="144"/>
        <end position="157"/>
    </location>
</feature>
<dbReference type="InterPro" id="IPR003591">
    <property type="entry name" value="Leu-rich_rpt_typical-subtyp"/>
</dbReference>
<feature type="domain" description="Endonuclease/exonuclease/phosphatase" evidence="24">
    <location>
        <begin position="341"/>
        <end position="704"/>
    </location>
</feature>
<evidence type="ECO:0000256" key="17">
    <source>
        <dbReference type="ARBA" id="ARBA00023163"/>
    </source>
</evidence>
<comment type="similarity">
    <text evidence="5">Belongs to the CCR4/nocturin family.</text>
</comment>
<gene>
    <name evidence="25" type="ORF">M407DRAFT_147382</name>
</gene>
<reference evidence="26" key="2">
    <citation type="submission" date="2015-01" db="EMBL/GenBank/DDBJ databases">
        <title>Evolutionary Origins and Diversification of the Mycorrhizal Mutualists.</title>
        <authorList>
            <consortium name="DOE Joint Genome Institute"/>
            <consortium name="Mycorrhizal Genomics Consortium"/>
            <person name="Kohler A."/>
            <person name="Kuo A."/>
            <person name="Nagy L.G."/>
            <person name="Floudas D."/>
            <person name="Copeland A."/>
            <person name="Barry K.W."/>
            <person name="Cichocki N."/>
            <person name="Veneault-Fourrey C."/>
            <person name="LaButti K."/>
            <person name="Lindquist E.A."/>
            <person name="Lipzen A."/>
            <person name="Lundell T."/>
            <person name="Morin E."/>
            <person name="Murat C."/>
            <person name="Riley R."/>
            <person name="Ohm R."/>
            <person name="Sun H."/>
            <person name="Tunlid A."/>
            <person name="Henrissat B."/>
            <person name="Grigoriev I.V."/>
            <person name="Hibbett D.S."/>
            <person name="Martin F."/>
        </authorList>
    </citation>
    <scope>NUCLEOTIDE SEQUENCE [LARGE SCALE GENOMIC DNA]</scope>
    <source>
        <strain evidence="26">MUT 4182</strain>
    </source>
</reference>
<evidence type="ECO:0000256" key="4">
    <source>
        <dbReference type="ARBA" id="ARBA00004496"/>
    </source>
</evidence>
<organism evidence="25 26">
    <name type="scientific">Tulasnella calospora MUT 4182</name>
    <dbReference type="NCBI Taxonomy" id="1051891"/>
    <lineage>
        <taxon>Eukaryota</taxon>
        <taxon>Fungi</taxon>
        <taxon>Dikarya</taxon>
        <taxon>Basidiomycota</taxon>
        <taxon>Agaricomycotina</taxon>
        <taxon>Agaricomycetes</taxon>
        <taxon>Cantharellales</taxon>
        <taxon>Tulasnellaceae</taxon>
        <taxon>Tulasnella</taxon>
    </lineage>
</organism>
<comment type="subcellular location">
    <subcellularLocation>
        <location evidence="4">Cytoplasm</location>
    </subcellularLocation>
    <subcellularLocation>
        <location evidence="3">Nucleus</location>
    </subcellularLocation>
</comment>
<evidence type="ECO:0000259" key="24">
    <source>
        <dbReference type="Pfam" id="PF03372"/>
    </source>
</evidence>